<accession>A0ABX1LYQ1</accession>
<protein>
    <submittedName>
        <fullName evidence="2">Uncharacterized protein</fullName>
    </submittedName>
</protein>
<sequence>MASAPEAAQTLTSTSQKQNILQKIKGGFLLTVGYLLSPLCWWNDLIINLPIAYGFGYVVSLWRSEWFFQAAIVGYWLSNLIGIVLMQMGATDILQKSTAKKRSLKQELWTGVMTSTAYTFVIVALVYFHIIDLSAILPINEQFSLAFLNPQS</sequence>
<feature type="transmembrane region" description="Helical" evidence="1">
    <location>
        <begin position="66"/>
        <end position="87"/>
    </location>
</feature>
<keyword evidence="1" id="KW-0812">Transmembrane</keyword>
<name>A0ABX1LYQ1_9CYAN</name>
<dbReference type="Pfam" id="PF25937">
    <property type="entry name" value="DUF7980"/>
    <property type="match status" value="1"/>
</dbReference>
<comment type="caution">
    <text evidence="2">The sequence shown here is derived from an EMBL/GenBank/DDBJ whole genome shotgun (WGS) entry which is preliminary data.</text>
</comment>
<keyword evidence="1" id="KW-0472">Membrane</keyword>
<keyword evidence="3" id="KW-1185">Reference proteome</keyword>
<proteinExistence type="predicted"/>
<dbReference type="InterPro" id="IPR058286">
    <property type="entry name" value="DUF7980"/>
</dbReference>
<feature type="transmembrane region" description="Helical" evidence="1">
    <location>
        <begin position="27"/>
        <end position="46"/>
    </location>
</feature>
<evidence type="ECO:0000313" key="3">
    <source>
        <dbReference type="Proteomes" id="UP000738376"/>
    </source>
</evidence>
<evidence type="ECO:0000256" key="1">
    <source>
        <dbReference type="SAM" id="Phobius"/>
    </source>
</evidence>
<organism evidence="2 3">
    <name type="scientific">Pseudanabaena yagii GIHE-NHR1</name>
    <dbReference type="NCBI Taxonomy" id="2722753"/>
    <lineage>
        <taxon>Bacteria</taxon>
        <taxon>Bacillati</taxon>
        <taxon>Cyanobacteriota</taxon>
        <taxon>Cyanophyceae</taxon>
        <taxon>Pseudanabaenales</taxon>
        <taxon>Pseudanabaenaceae</taxon>
        <taxon>Pseudanabaena</taxon>
        <taxon>Pseudanabaena yagii</taxon>
    </lineage>
</organism>
<evidence type="ECO:0000313" key="2">
    <source>
        <dbReference type="EMBL" id="NMF59894.1"/>
    </source>
</evidence>
<dbReference type="Proteomes" id="UP000738376">
    <property type="component" value="Unassembled WGS sequence"/>
</dbReference>
<reference evidence="2 3" key="1">
    <citation type="submission" date="2020-03" db="EMBL/GenBank/DDBJ databases">
        <title>Draft Genome Sequence of 2-Methylisoborneol Producing Pseudanabaena yagii Strain GIHE-NHR1 Isolated from North Han River in South Korea.</title>
        <authorList>
            <person name="Jeong J."/>
        </authorList>
    </citation>
    <scope>NUCLEOTIDE SEQUENCE [LARGE SCALE GENOMIC DNA]</scope>
    <source>
        <strain evidence="2 3">GIHE-NHR1</strain>
    </source>
</reference>
<gene>
    <name evidence="2" type="ORF">HC246_18180</name>
</gene>
<dbReference type="EMBL" id="JAAVJL010000002">
    <property type="protein sequence ID" value="NMF59894.1"/>
    <property type="molecule type" value="Genomic_DNA"/>
</dbReference>
<keyword evidence="1" id="KW-1133">Transmembrane helix</keyword>
<feature type="transmembrane region" description="Helical" evidence="1">
    <location>
        <begin position="108"/>
        <end position="130"/>
    </location>
</feature>